<evidence type="ECO:0000313" key="8">
    <source>
        <dbReference type="EMBL" id="MBF9066821.1"/>
    </source>
</evidence>
<dbReference type="InterPro" id="IPR005861">
    <property type="entry name" value="HisP_aminotrans"/>
</dbReference>
<comment type="similarity">
    <text evidence="6">Belongs to the class-II pyridoxal-phosphate-dependent aminotransferase family. Histidinol-phosphate aminotransferase subfamily.</text>
</comment>
<gene>
    <name evidence="6 8" type="primary">hisC</name>
    <name evidence="8" type="ORF">I2501_02055</name>
</gene>
<dbReference type="InterPro" id="IPR015422">
    <property type="entry name" value="PyrdxlP-dep_Trfase_small"/>
</dbReference>
<comment type="cofactor">
    <cofactor evidence="1 6">
        <name>pyridoxal 5'-phosphate</name>
        <dbReference type="ChEBI" id="CHEBI:597326"/>
    </cofactor>
</comment>
<dbReference type="InterPro" id="IPR050106">
    <property type="entry name" value="HistidinolP_aminotransfase"/>
</dbReference>
<comment type="subunit">
    <text evidence="2 6">Homodimer.</text>
</comment>
<keyword evidence="6" id="KW-0028">Amino-acid biosynthesis</keyword>
<feature type="modified residue" description="N6-(pyridoxal phosphate)lysine" evidence="6">
    <location>
        <position position="214"/>
    </location>
</feature>
<dbReference type="GO" id="GO:0030170">
    <property type="term" value="F:pyridoxal phosphate binding"/>
    <property type="evidence" value="ECO:0007669"/>
    <property type="project" value="InterPro"/>
</dbReference>
<evidence type="ECO:0000256" key="2">
    <source>
        <dbReference type="ARBA" id="ARBA00011738"/>
    </source>
</evidence>
<keyword evidence="6" id="KW-0368">Histidine biosynthesis</keyword>
<evidence type="ECO:0000256" key="4">
    <source>
        <dbReference type="ARBA" id="ARBA00022679"/>
    </source>
</evidence>
<name>A0A931AY16_9ACTN</name>
<protein>
    <recommendedName>
        <fullName evidence="6">Histidinol-phosphate aminotransferase</fullName>
        <ecNumber evidence="6">2.6.1.9</ecNumber>
    </recommendedName>
    <alternativeName>
        <fullName evidence="6">Imidazole acetol-phosphate transaminase</fullName>
    </alternativeName>
</protein>
<dbReference type="PROSITE" id="PS00599">
    <property type="entry name" value="AA_TRANSFER_CLASS_2"/>
    <property type="match status" value="1"/>
</dbReference>
<keyword evidence="5 6" id="KW-0663">Pyridoxal phosphate</keyword>
<dbReference type="SUPFAM" id="SSF53383">
    <property type="entry name" value="PLP-dependent transferases"/>
    <property type="match status" value="1"/>
</dbReference>
<reference evidence="8" key="1">
    <citation type="submission" date="2020-11" db="EMBL/GenBank/DDBJ databases">
        <title>Isolation and identification of active actinomycetes.</title>
        <authorList>
            <person name="Yu B."/>
        </authorList>
    </citation>
    <scope>NUCLEOTIDE SEQUENCE</scope>
    <source>
        <strain evidence="8">NEAU-YB345</strain>
    </source>
</reference>
<dbReference type="EMBL" id="JADPRT010000001">
    <property type="protein sequence ID" value="MBF9066821.1"/>
    <property type="molecule type" value="Genomic_DNA"/>
</dbReference>
<dbReference type="GO" id="GO:0000105">
    <property type="term" value="P:L-histidine biosynthetic process"/>
    <property type="evidence" value="ECO:0007669"/>
    <property type="project" value="UniProtKB-UniRule"/>
</dbReference>
<evidence type="ECO:0000256" key="3">
    <source>
        <dbReference type="ARBA" id="ARBA00022576"/>
    </source>
</evidence>
<dbReference type="Gene3D" id="3.40.640.10">
    <property type="entry name" value="Type I PLP-dependent aspartate aminotransferase-like (Major domain)"/>
    <property type="match status" value="1"/>
</dbReference>
<dbReference type="Gene3D" id="3.90.1150.10">
    <property type="entry name" value="Aspartate Aminotransferase, domain 1"/>
    <property type="match status" value="1"/>
</dbReference>
<dbReference type="Pfam" id="PF00155">
    <property type="entry name" value="Aminotran_1_2"/>
    <property type="match status" value="1"/>
</dbReference>
<dbReference type="AlphaFoldDB" id="A0A931AY16"/>
<evidence type="ECO:0000256" key="6">
    <source>
        <dbReference type="HAMAP-Rule" id="MF_01023"/>
    </source>
</evidence>
<comment type="caution">
    <text evidence="8">The sequence shown here is derived from an EMBL/GenBank/DDBJ whole genome shotgun (WGS) entry which is preliminary data.</text>
</comment>
<dbReference type="InterPro" id="IPR015424">
    <property type="entry name" value="PyrdxlP-dep_Trfase"/>
</dbReference>
<evidence type="ECO:0000256" key="1">
    <source>
        <dbReference type="ARBA" id="ARBA00001933"/>
    </source>
</evidence>
<dbReference type="RefSeq" id="WP_196191998.1">
    <property type="nucleotide sequence ID" value="NZ_JADPRT010000001.1"/>
</dbReference>
<accession>A0A931AY16</accession>
<organism evidence="8 9">
    <name type="scientific">Streptacidiphilus fuscans</name>
    <dbReference type="NCBI Taxonomy" id="2789292"/>
    <lineage>
        <taxon>Bacteria</taxon>
        <taxon>Bacillati</taxon>
        <taxon>Actinomycetota</taxon>
        <taxon>Actinomycetes</taxon>
        <taxon>Kitasatosporales</taxon>
        <taxon>Streptomycetaceae</taxon>
        <taxon>Streptacidiphilus</taxon>
    </lineage>
</organism>
<feature type="domain" description="Aminotransferase class I/classII large" evidence="7">
    <location>
        <begin position="22"/>
        <end position="335"/>
    </location>
</feature>
<dbReference type="InterPro" id="IPR024892">
    <property type="entry name" value="ArAT"/>
</dbReference>
<keyword evidence="4 6" id="KW-0808">Transferase</keyword>
<evidence type="ECO:0000313" key="9">
    <source>
        <dbReference type="Proteomes" id="UP000657385"/>
    </source>
</evidence>
<evidence type="ECO:0000259" key="7">
    <source>
        <dbReference type="Pfam" id="PF00155"/>
    </source>
</evidence>
<dbReference type="HAMAP" id="MF_01023">
    <property type="entry name" value="HisC_aminotrans_2"/>
    <property type="match status" value="1"/>
</dbReference>
<dbReference type="NCBIfam" id="NF002878">
    <property type="entry name" value="PRK03321.1"/>
    <property type="match status" value="1"/>
</dbReference>
<dbReference type="InterPro" id="IPR001917">
    <property type="entry name" value="Aminotrans_II_pyridoxalP_BS"/>
</dbReference>
<proteinExistence type="inferred from homology"/>
<dbReference type="Proteomes" id="UP000657385">
    <property type="component" value="Unassembled WGS sequence"/>
</dbReference>
<keyword evidence="9" id="KW-1185">Reference proteome</keyword>
<dbReference type="GO" id="GO:0004400">
    <property type="term" value="F:histidinol-phosphate transaminase activity"/>
    <property type="evidence" value="ECO:0007669"/>
    <property type="project" value="UniProtKB-UniRule"/>
</dbReference>
<dbReference type="InterPro" id="IPR004839">
    <property type="entry name" value="Aminotransferase_I/II_large"/>
</dbReference>
<sequence>MVLVRQTLKRVPSRVPTRMAPGVIVLADNECPYGLLPAVVERIAASTANTSRYPDRCAAQLVEALASHLGVPVDRIAVGAGSSELCSQLVHTVVGPGDEVVFGWRSFDAYPILTLVAGGSPVRVPLLRQGLDLDAMARAVTRRTRLVFVCNPNNPTGTALDARALTTFVDRVPSDVLIVVDEAYREYAAATAVPDALTLLGDRPNVVVVRTFSKAYALAGLRVGYCVGSAAVIAEVRKTQVPFSVGALAQEAAVAALGERDEVARRIGLTLLERERVMSALHDLGYTVPSSHANFLWLPLGAESTAFAEFCLRHGIAVRSFEGEGVRVTVGLAAENSAFLSLATRWRREHPASTP</sequence>
<comment type="pathway">
    <text evidence="6">Amino-acid biosynthesis; L-histidine biosynthesis; L-histidine from 5-phospho-alpha-D-ribose 1-diphosphate: step 7/9.</text>
</comment>
<evidence type="ECO:0000256" key="5">
    <source>
        <dbReference type="ARBA" id="ARBA00022898"/>
    </source>
</evidence>
<dbReference type="NCBIfam" id="TIGR01141">
    <property type="entry name" value="hisC"/>
    <property type="match status" value="1"/>
</dbReference>
<keyword evidence="3 6" id="KW-0032">Aminotransferase</keyword>
<dbReference type="PANTHER" id="PTHR43643">
    <property type="entry name" value="HISTIDINOL-PHOSPHATE AMINOTRANSFERASE 2"/>
    <property type="match status" value="1"/>
</dbReference>
<dbReference type="EC" id="2.6.1.9" evidence="6"/>
<dbReference type="CDD" id="cd00609">
    <property type="entry name" value="AAT_like"/>
    <property type="match status" value="1"/>
</dbReference>
<dbReference type="PANTHER" id="PTHR43643:SF3">
    <property type="entry name" value="HISTIDINOL-PHOSPHATE AMINOTRANSFERASE"/>
    <property type="match status" value="1"/>
</dbReference>
<comment type="catalytic activity">
    <reaction evidence="6">
        <text>L-histidinol phosphate + 2-oxoglutarate = 3-(imidazol-4-yl)-2-oxopropyl phosphate + L-glutamate</text>
        <dbReference type="Rhea" id="RHEA:23744"/>
        <dbReference type="ChEBI" id="CHEBI:16810"/>
        <dbReference type="ChEBI" id="CHEBI:29985"/>
        <dbReference type="ChEBI" id="CHEBI:57766"/>
        <dbReference type="ChEBI" id="CHEBI:57980"/>
        <dbReference type="EC" id="2.6.1.9"/>
    </reaction>
</comment>
<dbReference type="InterPro" id="IPR015421">
    <property type="entry name" value="PyrdxlP-dep_Trfase_major"/>
</dbReference>